<gene>
    <name evidence="3" type="ORF">GA_TR546_c0_g1_i1_g.1841</name>
</gene>
<protein>
    <submittedName>
        <fullName evidence="3">LOB domain-containing protein 35</fullName>
    </submittedName>
</protein>
<name>A0A1J3E7A0_NOCCA</name>
<dbReference type="PANTHER" id="PTHR31301">
    <property type="entry name" value="LOB DOMAIN-CONTAINING PROTEIN 4-RELATED"/>
    <property type="match status" value="1"/>
</dbReference>
<feature type="domain" description="LOB" evidence="2">
    <location>
        <begin position="8"/>
        <end position="109"/>
    </location>
</feature>
<dbReference type="AlphaFoldDB" id="A0A1J3E7A0"/>
<evidence type="ECO:0000256" key="1">
    <source>
        <dbReference type="ARBA" id="ARBA00005474"/>
    </source>
</evidence>
<reference evidence="3" key="1">
    <citation type="submission" date="2016-07" db="EMBL/GenBank/DDBJ databases">
        <title>De novo transcriptome assembly of four accessions of the metal hyperaccumulator plant Noccaea caerulescens.</title>
        <authorList>
            <person name="Blande D."/>
            <person name="Halimaa P."/>
            <person name="Tervahauta A.I."/>
            <person name="Aarts M.G."/>
            <person name="Karenlampi S.O."/>
        </authorList>
    </citation>
    <scope>NUCLEOTIDE SEQUENCE</scope>
</reference>
<dbReference type="InterPro" id="IPR004883">
    <property type="entry name" value="LOB"/>
</dbReference>
<evidence type="ECO:0000259" key="2">
    <source>
        <dbReference type="PROSITE" id="PS50891"/>
    </source>
</evidence>
<dbReference type="EMBL" id="GEVI01005025">
    <property type="protein sequence ID" value="JAU27295.1"/>
    <property type="molecule type" value="Transcribed_RNA"/>
</dbReference>
<sequence>MVSDCCAPSKLLNFICPRSPDSKCIWAQHFPLTNLVKFEKVHRVFGLEGIRNILSNLTPSERESAVTALCYEADARTRDPIFGCVGMVLQHQKDLDDLNEKINSAQNELASIIGPDNVPKYYDLPIPDDFLASEKMDDLTEDQRNQVTQLPTIDAQKILTEMFGKKGDQEVCHGQGADGASTSTGP</sequence>
<dbReference type="PROSITE" id="PS50891">
    <property type="entry name" value="LOB"/>
    <property type="match status" value="1"/>
</dbReference>
<accession>A0A1J3E7A0</accession>
<dbReference type="PANTHER" id="PTHR31301:SF68">
    <property type="entry name" value="LOB DOMAIN-CONTAINING PROTEIN 32-RELATED"/>
    <property type="match status" value="1"/>
</dbReference>
<dbReference type="Pfam" id="PF03195">
    <property type="entry name" value="LOB"/>
    <property type="match status" value="1"/>
</dbReference>
<proteinExistence type="inferred from homology"/>
<comment type="similarity">
    <text evidence="1">Belongs to the LOB domain-containing protein family.</text>
</comment>
<organism evidence="3">
    <name type="scientific">Noccaea caerulescens</name>
    <name type="common">Alpine penny-cress</name>
    <name type="synonym">Thlaspi caerulescens</name>
    <dbReference type="NCBI Taxonomy" id="107243"/>
    <lineage>
        <taxon>Eukaryota</taxon>
        <taxon>Viridiplantae</taxon>
        <taxon>Streptophyta</taxon>
        <taxon>Embryophyta</taxon>
        <taxon>Tracheophyta</taxon>
        <taxon>Spermatophyta</taxon>
        <taxon>Magnoliopsida</taxon>
        <taxon>eudicotyledons</taxon>
        <taxon>Gunneridae</taxon>
        <taxon>Pentapetalae</taxon>
        <taxon>rosids</taxon>
        <taxon>malvids</taxon>
        <taxon>Brassicales</taxon>
        <taxon>Brassicaceae</taxon>
        <taxon>Coluteocarpeae</taxon>
        <taxon>Noccaea</taxon>
    </lineage>
</organism>
<evidence type="ECO:0000313" key="3">
    <source>
        <dbReference type="EMBL" id="JAU27295.1"/>
    </source>
</evidence>